<feature type="domain" description="Tyrosine specific protein phosphatases" evidence="4">
    <location>
        <begin position="92"/>
        <end position="165"/>
    </location>
</feature>
<evidence type="ECO:0000259" key="4">
    <source>
        <dbReference type="PROSITE" id="PS50056"/>
    </source>
</evidence>
<comment type="caution">
    <text evidence="5">The sequence shown here is derived from an EMBL/GenBank/DDBJ whole genome shotgun (WGS) entry which is preliminary data.</text>
</comment>
<evidence type="ECO:0000256" key="1">
    <source>
        <dbReference type="ARBA" id="ARBA00013064"/>
    </source>
</evidence>
<dbReference type="InterPro" id="IPR000242">
    <property type="entry name" value="PTP_cat"/>
</dbReference>
<keyword evidence="6" id="KW-1185">Reference proteome</keyword>
<proteinExistence type="predicted"/>
<reference evidence="5" key="1">
    <citation type="journal article" date="2021" name="Cell">
        <title>Tracing the genetic footprints of vertebrate landing in non-teleost ray-finned fishes.</title>
        <authorList>
            <person name="Bi X."/>
            <person name="Wang K."/>
            <person name="Yang L."/>
            <person name="Pan H."/>
            <person name="Jiang H."/>
            <person name="Wei Q."/>
            <person name="Fang M."/>
            <person name="Yu H."/>
            <person name="Zhu C."/>
            <person name="Cai Y."/>
            <person name="He Y."/>
            <person name="Gan X."/>
            <person name="Zeng H."/>
            <person name="Yu D."/>
            <person name="Zhu Y."/>
            <person name="Jiang H."/>
            <person name="Qiu Q."/>
            <person name="Yang H."/>
            <person name="Zhang Y.E."/>
            <person name="Wang W."/>
            <person name="Zhu M."/>
            <person name="He S."/>
            <person name="Zhang G."/>
        </authorList>
    </citation>
    <scope>NUCLEOTIDE SEQUENCE</scope>
    <source>
        <strain evidence="5">Bchr_001</strain>
    </source>
</reference>
<dbReference type="Gene3D" id="3.90.190.10">
    <property type="entry name" value="Protein tyrosine phosphatase superfamily"/>
    <property type="match status" value="1"/>
</dbReference>
<dbReference type="InterPro" id="IPR003595">
    <property type="entry name" value="Tyr_Pase_cat"/>
</dbReference>
<feature type="non-terminal residue" evidence="5">
    <location>
        <position position="190"/>
    </location>
</feature>
<name>A0ABS2Z0B0_POLSE</name>
<dbReference type="SUPFAM" id="SSF52799">
    <property type="entry name" value="(Phosphotyrosine protein) phosphatases II"/>
    <property type="match status" value="1"/>
</dbReference>
<evidence type="ECO:0000313" key="6">
    <source>
        <dbReference type="Proteomes" id="UP001166052"/>
    </source>
</evidence>
<feature type="domain" description="Tyrosine-protein phosphatase" evidence="3">
    <location>
        <begin position="1"/>
        <end position="174"/>
    </location>
</feature>
<dbReference type="InterPro" id="IPR000387">
    <property type="entry name" value="Tyr_Pase_dom"/>
</dbReference>
<evidence type="ECO:0000259" key="3">
    <source>
        <dbReference type="PROSITE" id="PS50055"/>
    </source>
</evidence>
<sequence length="190" mass="21683">MVWEYNVQCIVMLTLCMEHGKELCSAYWPSDDSPVVGGQIQVRRVTEERSLDWTITMLNLTHSTSQVERKVRHFYYTAWPDRGVPVSPASLTSFAELVREHLDKTRTGSPPLVHCSAGVGRSGTFIALDWALQQRKLTGSLNVTEIVYKMRNNRCLMVQNLEQYVFLHNCLLQKSVEEASGQQAKAEFFI</sequence>
<dbReference type="EC" id="3.1.3.48" evidence="1"/>
<keyword evidence="2" id="KW-0904">Protein phosphatase</keyword>
<dbReference type="EMBL" id="JAAWVN010016755">
    <property type="protein sequence ID" value="MBN3292471.1"/>
    <property type="molecule type" value="Genomic_DNA"/>
</dbReference>
<dbReference type="InterPro" id="IPR016130">
    <property type="entry name" value="Tyr_Pase_AS"/>
</dbReference>
<accession>A0ABS2Z0B0</accession>
<organism evidence="5 6">
    <name type="scientific">Polypterus senegalus</name>
    <name type="common">Senegal bichir</name>
    <dbReference type="NCBI Taxonomy" id="55291"/>
    <lineage>
        <taxon>Eukaryota</taxon>
        <taxon>Metazoa</taxon>
        <taxon>Chordata</taxon>
        <taxon>Craniata</taxon>
        <taxon>Vertebrata</taxon>
        <taxon>Euteleostomi</taxon>
        <taxon>Actinopterygii</taxon>
        <taxon>Polypteriformes</taxon>
        <taxon>Polypteridae</taxon>
        <taxon>Polypterus</taxon>
    </lineage>
</organism>
<evidence type="ECO:0000313" key="5">
    <source>
        <dbReference type="EMBL" id="MBN3292471.1"/>
    </source>
</evidence>
<dbReference type="PROSITE" id="PS50055">
    <property type="entry name" value="TYR_PHOSPHATASE_PTP"/>
    <property type="match status" value="1"/>
</dbReference>
<dbReference type="SMART" id="SM00194">
    <property type="entry name" value="PTPc"/>
    <property type="match status" value="1"/>
</dbReference>
<dbReference type="PRINTS" id="PR00700">
    <property type="entry name" value="PRTYPHPHTASE"/>
</dbReference>
<protein>
    <recommendedName>
        <fullName evidence="1">protein-tyrosine-phosphatase</fullName>
        <ecNumber evidence="1">3.1.3.48</ecNumber>
    </recommendedName>
</protein>
<keyword evidence="2" id="KW-0378">Hydrolase</keyword>
<feature type="non-terminal residue" evidence="5">
    <location>
        <position position="1"/>
    </location>
</feature>
<dbReference type="InterPro" id="IPR050348">
    <property type="entry name" value="Protein-Tyr_Phosphatase"/>
</dbReference>
<dbReference type="PANTHER" id="PTHR19134">
    <property type="entry name" value="RECEPTOR-TYPE TYROSINE-PROTEIN PHOSPHATASE"/>
    <property type="match status" value="1"/>
</dbReference>
<gene>
    <name evidence="5" type="primary">Ptprv</name>
    <name evidence="5" type="ORF">GTO92_0017060</name>
</gene>
<dbReference type="PROSITE" id="PS00383">
    <property type="entry name" value="TYR_PHOSPHATASE_1"/>
    <property type="match status" value="1"/>
</dbReference>
<dbReference type="InterPro" id="IPR029021">
    <property type="entry name" value="Prot-tyrosine_phosphatase-like"/>
</dbReference>
<dbReference type="Pfam" id="PF00102">
    <property type="entry name" value="Y_phosphatase"/>
    <property type="match status" value="1"/>
</dbReference>
<dbReference type="PROSITE" id="PS50056">
    <property type="entry name" value="TYR_PHOSPHATASE_2"/>
    <property type="match status" value="1"/>
</dbReference>
<dbReference type="SMART" id="SM00404">
    <property type="entry name" value="PTPc_motif"/>
    <property type="match status" value="1"/>
</dbReference>
<dbReference type="PANTHER" id="PTHR19134:SF331">
    <property type="entry name" value="RECEPTOR-TYPE TYROSINE-PROTEIN PHOSPHATASE V"/>
    <property type="match status" value="1"/>
</dbReference>
<evidence type="ECO:0000256" key="2">
    <source>
        <dbReference type="ARBA" id="ARBA00022912"/>
    </source>
</evidence>
<dbReference type="Proteomes" id="UP001166052">
    <property type="component" value="Unassembled WGS sequence"/>
</dbReference>